<accession>A0ACD5V2I1</accession>
<evidence type="ECO:0000313" key="2">
    <source>
        <dbReference type="Proteomes" id="UP001732700"/>
    </source>
</evidence>
<evidence type="ECO:0000313" key="1">
    <source>
        <dbReference type="EnsemblPlants" id="AVESA.00010b.r2.2DG0364400.1.CDS"/>
    </source>
</evidence>
<proteinExistence type="predicted"/>
<reference evidence="1" key="2">
    <citation type="submission" date="2025-09" db="UniProtKB">
        <authorList>
            <consortium name="EnsemblPlants"/>
        </authorList>
    </citation>
    <scope>IDENTIFICATION</scope>
</reference>
<protein>
    <submittedName>
        <fullName evidence="1">Uncharacterized protein</fullName>
    </submittedName>
</protein>
<keyword evidence="2" id="KW-1185">Reference proteome</keyword>
<dbReference type="Proteomes" id="UP001732700">
    <property type="component" value="Chromosome 2D"/>
</dbReference>
<organism evidence="1 2">
    <name type="scientific">Avena sativa</name>
    <name type="common">Oat</name>
    <dbReference type="NCBI Taxonomy" id="4498"/>
    <lineage>
        <taxon>Eukaryota</taxon>
        <taxon>Viridiplantae</taxon>
        <taxon>Streptophyta</taxon>
        <taxon>Embryophyta</taxon>
        <taxon>Tracheophyta</taxon>
        <taxon>Spermatophyta</taxon>
        <taxon>Magnoliopsida</taxon>
        <taxon>Liliopsida</taxon>
        <taxon>Poales</taxon>
        <taxon>Poaceae</taxon>
        <taxon>BOP clade</taxon>
        <taxon>Pooideae</taxon>
        <taxon>Poodae</taxon>
        <taxon>Poeae</taxon>
        <taxon>Poeae Chloroplast Group 1 (Aveneae type)</taxon>
        <taxon>Aveninae</taxon>
        <taxon>Avena</taxon>
    </lineage>
</organism>
<reference evidence="1" key="1">
    <citation type="submission" date="2021-05" db="EMBL/GenBank/DDBJ databases">
        <authorList>
            <person name="Scholz U."/>
            <person name="Mascher M."/>
            <person name="Fiebig A."/>
        </authorList>
    </citation>
    <scope>NUCLEOTIDE SEQUENCE [LARGE SCALE GENOMIC DNA]</scope>
</reference>
<dbReference type="EnsemblPlants" id="AVESA.00010b.r2.2DG0364400.1">
    <property type="protein sequence ID" value="AVESA.00010b.r2.2DG0364400.1.CDS"/>
    <property type="gene ID" value="AVESA.00010b.r2.2DG0364400"/>
</dbReference>
<sequence length="504" mass="57219">MESNNERRSRPKAHQEDMLSALTDDILLSILRGVDLATAARTSALSTRWRDLPWLLPELNLHARDFLPAPCTDSPVAGAQPIDFYSRIPLQHIDQAMASLTRAAGSFLRTRRSGNVVTRLSLEIHLLSDYSREIGPLVRDAINSGMVKDLDLAIVDDENPNHCKDGDMVQKAQNVGGFFSAYPNMLLCITRLQLCNLRFAEVNINHILFDCCKQLQHLSLDHCDVGNCSVWQINAPNSTLRVLEIYYSYLKRLEVLCLPKLERLHWEVWMHYEAPLRFGSVPSLKDLFLLCGAHLAHPGFSFSQLLTGAMGIHALTLNFQGEKLWIQPERPKLLRTAFNKLRKLSIHGVYVEFDLLWTINLLEAAPTVEIFDIEIFEHPCQKPYWGCVGLQRVQPSWKLPAFTGCNKWQLRELHFVNFSPLVRHHMLFVRAMMDRAPNLKTVLLKRDEEPCKACEAMAALPPPIGGIFPRGKEQQEEIAKQLRGNRVLSSAQIIFSSSVSTVVF</sequence>
<name>A0ACD5V2I1_AVESA</name>